<dbReference type="InParanoid" id="A0A1S3JTL1"/>
<keyword evidence="1" id="KW-1133">Transmembrane helix</keyword>
<evidence type="ECO:0000313" key="2">
    <source>
        <dbReference type="Proteomes" id="UP000085678"/>
    </source>
</evidence>
<dbReference type="KEGG" id="lak:106176040"/>
<dbReference type="Proteomes" id="UP000085678">
    <property type="component" value="Unplaced"/>
</dbReference>
<gene>
    <name evidence="3" type="primary">LOC106176040</name>
</gene>
<organism evidence="2 3">
    <name type="scientific">Lingula anatina</name>
    <name type="common">Brachiopod</name>
    <name type="synonym">Lingula unguis</name>
    <dbReference type="NCBI Taxonomy" id="7574"/>
    <lineage>
        <taxon>Eukaryota</taxon>
        <taxon>Metazoa</taxon>
        <taxon>Spiralia</taxon>
        <taxon>Lophotrochozoa</taxon>
        <taxon>Brachiopoda</taxon>
        <taxon>Linguliformea</taxon>
        <taxon>Lingulata</taxon>
        <taxon>Lingulida</taxon>
        <taxon>Linguloidea</taxon>
        <taxon>Lingulidae</taxon>
        <taxon>Lingula</taxon>
    </lineage>
</organism>
<protein>
    <submittedName>
        <fullName evidence="3">Uncharacterized protein LOC106176040</fullName>
    </submittedName>
</protein>
<name>A0A1S3JTL1_LINAN</name>
<proteinExistence type="predicted"/>
<keyword evidence="2" id="KW-1185">Reference proteome</keyword>
<keyword evidence="1" id="KW-0812">Transmembrane</keyword>
<evidence type="ECO:0000256" key="1">
    <source>
        <dbReference type="SAM" id="Phobius"/>
    </source>
</evidence>
<dbReference type="GeneID" id="106176040"/>
<reference evidence="3" key="1">
    <citation type="submission" date="2025-08" db="UniProtKB">
        <authorList>
            <consortium name="RefSeq"/>
        </authorList>
    </citation>
    <scope>IDENTIFICATION</scope>
    <source>
        <tissue evidence="3">Gonads</tissue>
    </source>
</reference>
<accession>A0A1S3JTL1</accession>
<sequence>MPGTSRRRCYVGSSDYGLPRPTNCAESKRTCAIYKDQTTNVVHWTCVANNDGKCNSTAIVVSATTNSEYLCCGTNHCNVASLGFTVLAGPLTSNTTNTTAGPEGEAEGEAEGGVGTTAVAKSAAALSHPVILLVQAALAMAVSVALL</sequence>
<feature type="transmembrane region" description="Helical" evidence="1">
    <location>
        <begin position="130"/>
        <end position="146"/>
    </location>
</feature>
<keyword evidence="1" id="KW-0472">Membrane</keyword>
<dbReference type="RefSeq" id="XP_013413705.1">
    <property type="nucleotide sequence ID" value="XM_013558251.1"/>
</dbReference>
<dbReference type="AlphaFoldDB" id="A0A1S3JTL1"/>
<evidence type="ECO:0000313" key="3">
    <source>
        <dbReference type="RefSeq" id="XP_013413705.1"/>
    </source>
</evidence>